<dbReference type="Pfam" id="PF02653">
    <property type="entry name" value="BPD_transp_2"/>
    <property type="match status" value="1"/>
</dbReference>
<dbReference type="Proteomes" id="UP000215738">
    <property type="component" value="Unassembled WGS sequence"/>
</dbReference>
<gene>
    <name evidence="9" type="primary">rbsC_2</name>
    <name evidence="8" type="ORF">CFY87_09695</name>
    <name evidence="9" type="ORF">NCTC10851_00167</name>
</gene>
<feature type="transmembrane region" description="Helical" evidence="7">
    <location>
        <begin position="46"/>
        <end position="69"/>
    </location>
</feature>
<comment type="subcellular location">
    <subcellularLocation>
        <location evidence="1">Cell inner membrane</location>
        <topology evidence="1">Multi-pass membrane protein</topology>
    </subcellularLocation>
</comment>
<dbReference type="EC" id="3.6.3.17" evidence="9"/>
<keyword evidence="10" id="KW-1185">Reference proteome</keyword>
<evidence type="ECO:0000313" key="11">
    <source>
        <dbReference type="Proteomes" id="UP000254507"/>
    </source>
</evidence>
<dbReference type="PANTHER" id="PTHR32196:SF63">
    <property type="entry name" value="INNER MEMBRANE ABC TRANSPORTER PERMEASE PROTEIN YJFF"/>
    <property type="match status" value="1"/>
</dbReference>
<dbReference type="InParanoid" id="A0A263HA33"/>
<name>A0A263HA33_9PAST</name>
<comment type="similarity">
    <text evidence="2">Belongs to the binding-protein-dependent transport system permease family. AraH/RbsC subfamily.</text>
</comment>
<evidence type="ECO:0000256" key="6">
    <source>
        <dbReference type="ARBA" id="ARBA00023136"/>
    </source>
</evidence>
<dbReference type="EMBL" id="UFSB01000001">
    <property type="protein sequence ID" value="SUU34131.1"/>
    <property type="molecule type" value="Genomic_DNA"/>
</dbReference>
<accession>A0A263HA33</accession>
<dbReference type="GO" id="GO:0022857">
    <property type="term" value="F:transmembrane transporter activity"/>
    <property type="evidence" value="ECO:0007669"/>
    <property type="project" value="InterPro"/>
</dbReference>
<keyword evidence="9" id="KW-0378">Hydrolase</keyword>
<feature type="transmembrane region" description="Helical" evidence="7">
    <location>
        <begin position="212"/>
        <end position="230"/>
    </location>
</feature>
<dbReference type="AlphaFoldDB" id="A0A263HA33"/>
<feature type="transmembrane region" description="Helical" evidence="7">
    <location>
        <begin position="12"/>
        <end position="34"/>
    </location>
</feature>
<dbReference type="GO" id="GO:0016787">
    <property type="term" value="F:hydrolase activity"/>
    <property type="evidence" value="ECO:0007669"/>
    <property type="project" value="UniProtKB-KW"/>
</dbReference>
<keyword evidence="6 7" id="KW-0472">Membrane</keyword>
<dbReference type="PANTHER" id="PTHR32196">
    <property type="entry name" value="ABC TRANSPORTER PERMEASE PROTEIN YPHD-RELATED-RELATED"/>
    <property type="match status" value="1"/>
</dbReference>
<keyword evidence="3" id="KW-1003">Cell membrane</keyword>
<dbReference type="InterPro" id="IPR001851">
    <property type="entry name" value="ABC_transp_permease"/>
</dbReference>
<proteinExistence type="inferred from homology"/>
<dbReference type="Proteomes" id="UP000254507">
    <property type="component" value="Unassembled WGS sequence"/>
</dbReference>
<feature type="transmembrane region" description="Helical" evidence="7">
    <location>
        <begin position="161"/>
        <end position="182"/>
    </location>
</feature>
<keyword evidence="4 7" id="KW-0812">Transmembrane</keyword>
<dbReference type="GO" id="GO:0005886">
    <property type="term" value="C:plasma membrane"/>
    <property type="evidence" value="ECO:0007669"/>
    <property type="project" value="UniProtKB-SubCell"/>
</dbReference>
<evidence type="ECO:0000256" key="2">
    <source>
        <dbReference type="ARBA" id="ARBA00007942"/>
    </source>
</evidence>
<evidence type="ECO:0000313" key="9">
    <source>
        <dbReference type="EMBL" id="SUU34131.1"/>
    </source>
</evidence>
<keyword evidence="5 7" id="KW-1133">Transmembrane helix</keyword>
<feature type="transmembrane region" description="Helical" evidence="7">
    <location>
        <begin position="89"/>
        <end position="110"/>
    </location>
</feature>
<organism evidence="9 11">
    <name type="scientific">Actinobacillus seminis</name>
    <dbReference type="NCBI Taxonomy" id="722"/>
    <lineage>
        <taxon>Bacteria</taxon>
        <taxon>Pseudomonadati</taxon>
        <taxon>Pseudomonadota</taxon>
        <taxon>Gammaproteobacteria</taxon>
        <taxon>Pasteurellales</taxon>
        <taxon>Pasteurellaceae</taxon>
        <taxon>Actinobacillus</taxon>
    </lineage>
</organism>
<evidence type="ECO:0000256" key="7">
    <source>
        <dbReference type="SAM" id="Phobius"/>
    </source>
</evidence>
<evidence type="ECO:0000313" key="10">
    <source>
        <dbReference type="Proteomes" id="UP000215738"/>
    </source>
</evidence>
<sequence>MSQVSLKKIINAYGMVLILIALFLVLSASIDGFFSTRTVWSIIEQVSMFGIIAIGVTFAIITTGIDLSSGSMVALTSVVAASVVTGGDAVSAALLAFAISLVLGAFMGAINGGLTALGGIPPFIATLGMMIIARGAAQLYSDGRPIDASSESFTWIADMDIFGLPGLVILYVFIVIISHILLSHSTFGRHVYAVGGNLNAAKICGINTTKTLILVYTFAGALSGLAGALLAARTYAGNPSYGLSWELDAIAAAVIGGVSLTGGFGTIPMCVIGALIIGTTNKGLNMLGVDPYWQQIVKGGIIVVAVLVDTLKRRKKGA</sequence>
<feature type="transmembrane region" description="Helical" evidence="7">
    <location>
        <begin position="250"/>
        <end position="277"/>
    </location>
</feature>
<dbReference type="OrthoDB" id="8843934at2"/>
<dbReference type="EMBL" id="NLFK01000010">
    <property type="protein sequence ID" value="OZN24325.1"/>
    <property type="molecule type" value="Genomic_DNA"/>
</dbReference>
<dbReference type="CDD" id="cd06579">
    <property type="entry name" value="TM_PBP1_transp_AraH_like"/>
    <property type="match status" value="1"/>
</dbReference>
<evidence type="ECO:0000256" key="1">
    <source>
        <dbReference type="ARBA" id="ARBA00004429"/>
    </source>
</evidence>
<evidence type="ECO:0000256" key="3">
    <source>
        <dbReference type="ARBA" id="ARBA00022475"/>
    </source>
</evidence>
<reference evidence="9 11" key="2">
    <citation type="submission" date="2018-06" db="EMBL/GenBank/DDBJ databases">
        <authorList>
            <consortium name="Pathogen Informatics"/>
            <person name="Doyle S."/>
        </authorList>
    </citation>
    <scope>NUCLEOTIDE SEQUENCE [LARGE SCALE GENOMIC DNA]</scope>
    <source>
        <strain evidence="9 11">NCTC10851</strain>
    </source>
</reference>
<evidence type="ECO:0000256" key="5">
    <source>
        <dbReference type="ARBA" id="ARBA00022989"/>
    </source>
</evidence>
<evidence type="ECO:0000313" key="8">
    <source>
        <dbReference type="EMBL" id="OZN24325.1"/>
    </source>
</evidence>
<reference evidence="8 10" key="1">
    <citation type="submission" date="2017-07" db="EMBL/GenBank/DDBJ databases">
        <title>Virulence factors identified in Actinobacillus seminis.</title>
        <authorList>
            <person name="Negrete-Abascal E."/>
            <person name="Vaca-Pacheco S."/>
            <person name="Montes-Garcia F."/>
            <person name="Leyto-Gil A.M."/>
            <person name="Fragoso-Garcia E."/>
            <person name="Carvente-Garcia R."/>
            <person name="Perez-Agueros S."/>
            <person name="Castelan-Sanchez H.G."/>
            <person name="Garcia-Molina A."/>
            <person name="Villamar T.E."/>
            <person name="Vazquez-Cruz C."/>
        </authorList>
    </citation>
    <scope>NUCLEOTIDE SEQUENCE [LARGE SCALE GENOMIC DNA]</scope>
    <source>
        <strain evidence="8 10">ATCC 15768</strain>
    </source>
</reference>
<protein>
    <submittedName>
        <fullName evidence="9">Ribose ABC transporter permease</fullName>
        <ecNumber evidence="9">3.6.3.17</ecNumber>
    </submittedName>
    <submittedName>
        <fullName evidence="8">Sugar ABC transporter permease</fullName>
    </submittedName>
</protein>
<evidence type="ECO:0000256" key="4">
    <source>
        <dbReference type="ARBA" id="ARBA00022692"/>
    </source>
</evidence>
<dbReference type="RefSeq" id="WP_094947124.1">
    <property type="nucleotide sequence ID" value="NZ_JBMHIA010000011.1"/>
</dbReference>